<evidence type="ECO:0000259" key="1">
    <source>
        <dbReference type="Pfam" id="PF02486"/>
    </source>
</evidence>
<gene>
    <name evidence="2" type="ORF">V0288_22430</name>
</gene>
<keyword evidence="2" id="KW-0396">Initiation factor</keyword>
<evidence type="ECO:0000313" key="2">
    <source>
        <dbReference type="EMBL" id="MEG3439901.1"/>
    </source>
</evidence>
<keyword evidence="3" id="KW-1185">Reference proteome</keyword>
<proteinExistence type="predicted"/>
<keyword evidence="2" id="KW-0648">Protein biosynthesis</keyword>
<dbReference type="Pfam" id="PF02486">
    <property type="entry name" value="Rep_trans"/>
    <property type="match status" value="1"/>
</dbReference>
<protein>
    <submittedName>
        <fullName evidence="2">Replication initiation factor domain-containing protein</fullName>
    </submittedName>
</protein>
<name>A0AAW9QXL4_9CHRO</name>
<dbReference type="Proteomes" id="UP001328733">
    <property type="component" value="Unassembled WGS sequence"/>
</dbReference>
<dbReference type="EMBL" id="JBAFSM010000064">
    <property type="protein sequence ID" value="MEG3439901.1"/>
    <property type="molecule type" value="Genomic_DNA"/>
</dbReference>
<sequence length="302" mass="34301">MPAIRTAIAWVLTFVEGDGADRWEYLDSVGGSAQLLRSVSGLMGRQRVVKSGDETRYHLRLEMPGQFCKLVQQLPLCEYLDSEGFRITRIDVCLDDYLRRVPFSAVKSAGDEGHYRLVESFESIESAVLTGDRPIGTCYFGRSDKRIRFYDAEFMHGFPADRWELQLRNDLARSAFDLFRQDPDCLASLVVGAVDFGIPGNHYRKFARFPWWQSLIDDSGSASRVSGGRYVPDLSRTVKWLDTSVAPTLAVLRSGLGLNFQQFLTDLCDSGYDRLKPYHHQWIDAIRVSEVNVHDLLSREVS</sequence>
<dbReference type="InterPro" id="IPR003491">
    <property type="entry name" value="REP-like_C"/>
</dbReference>
<accession>A0AAW9QXL4</accession>
<dbReference type="RefSeq" id="WP_332867373.1">
    <property type="nucleotide sequence ID" value="NZ_JBAFSM010000064.1"/>
</dbReference>
<reference evidence="2 3" key="1">
    <citation type="submission" date="2024-01" db="EMBL/GenBank/DDBJ databases">
        <title>Genomic insights into the taxonomy and metabolism of the cyanobacterium Pannus brasiliensis CCIBt3594.</title>
        <authorList>
            <person name="Machado M."/>
            <person name="Botero N.B."/>
            <person name="Andreote A.P.D."/>
            <person name="Feitosa A.M.T."/>
            <person name="Popin R."/>
            <person name="Sivonen K."/>
            <person name="Fiore M.F."/>
        </authorList>
    </citation>
    <scope>NUCLEOTIDE SEQUENCE [LARGE SCALE GENOMIC DNA]</scope>
    <source>
        <strain evidence="2 3">CCIBt3594</strain>
    </source>
</reference>
<comment type="caution">
    <text evidence="2">The sequence shown here is derived from an EMBL/GenBank/DDBJ whole genome shotgun (WGS) entry which is preliminary data.</text>
</comment>
<dbReference type="AlphaFoldDB" id="A0AAW9QXL4"/>
<dbReference type="GO" id="GO:0003743">
    <property type="term" value="F:translation initiation factor activity"/>
    <property type="evidence" value="ECO:0007669"/>
    <property type="project" value="UniProtKB-KW"/>
</dbReference>
<organism evidence="2 3">
    <name type="scientific">Pannus brasiliensis CCIBt3594</name>
    <dbReference type="NCBI Taxonomy" id="1427578"/>
    <lineage>
        <taxon>Bacteria</taxon>
        <taxon>Bacillati</taxon>
        <taxon>Cyanobacteriota</taxon>
        <taxon>Cyanophyceae</taxon>
        <taxon>Oscillatoriophycideae</taxon>
        <taxon>Chroococcales</taxon>
        <taxon>Microcystaceae</taxon>
        <taxon>Pannus</taxon>
    </lineage>
</organism>
<evidence type="ECO:0000313" key="3">
    <source>
        <dbReference type="Proteomes" id="UP001328733"/>
    </source>
</evidence>
<feature type="domain" description="Replication initiation protein-like C-terminal" evidence="1">
    <location>
        <begin position="86"/>
        <end position="267"/>
    </location>
</feature>